<evidence type="ECO:0000256" key="1">
    <source>
        <dbReference type="SAM" id="SignalP"/>
    </source>
</evidence>
<accession>A0A934J3F6</accession>
<reference evidence="2" key="1">
    <citation type="submission" date="2020-12" db="EMBL/GenBank/DDBJ databases">
        <authorList>
            <person name="Huq M.A."/>
        </authorList>
    </citation>
    <scope>NUCLEOTIDE SEQUENCE</scope>
    <source>
        <strain evidence="2">MAHUQ-46</strain>
    </source>
</reference>
<dbReference type="Proteomes" id="UP000640274">
    <property type="component" value="Unassembled WGS sequence"/>
</dbReference>
<sequence length="329" mass="37457">MRKILILAVVFSMLSLNGSLIFAKDEVIDPSLYEVEATDAQIDAYYNKIGEQRPYSTLNKAAASNVIGNVVDNLIFVKQESTSDSSGRITSETKYYKYTFKDSDEANTIQDTIESQQIFTPLNSLNTPGFTPNSFFPSEGDFRIHIAYDPLNVTTKFDSSTQNYRSAFLTETYRSPLQLAAGFIKSHPIIGFFTGAVLNNLIDGFKGKGDATGYQRLVVKYGQVYRNNQWRSYFETYQRETYWKHETFSYNSNGSLKSAVTNYYLPSTSGTSYWPFMWMRTGSFSKNNEIAEIALYQYSVEPNRSTPVLDFYRYEGGLENWATVGSFPY</sequence>
<feature type="chain" id="PRO_5037987320" evidence="1">
    <location>
        <begin position="24"/>
        <end position="329"/>
    </location>
</feature>
<keyword evidence="1" id="KW-0732">Signal</keyword>
<feature type="signal peptide" evidence="1">
    <location>
        <begin position="1"/>
        <end position="23"/>
    </location>
</feature>
<evidence type="ECO:0000313" key="2">
    <source>
        <dbReference type="EMBL" id="MBJ6360783.1"/>
    </source>
</evidence>
<evidence type="ECO:0000313" key="3">
    <source>
        <dbReference type="Proteomes" id="UP000640274"/>
    </source>
</evidence>
<name>A0A934J3F6_9BACL</name>
<dbReference type="RefSeq" id="WP_199018330.1">
    <property type="nucleotide sequence ID" value="NZ_JAELUP010000013.1"/>
</dbReference>
<keyword evidence="3" id="KW-1185">Reference proteome</keyword>
<dbReference type="EMBL" id="JAELUP010000013">
    <property type="protein sequence ID" value="MBJ6360783.1"/>
    <property type="molecule type" value="Genomic_DNA"/>
</dbReference>
<proteinExistence type="predicted"/>
<protein>
    <submittedName>
        <fullName evidence="2">Uncharacterized protein</fullName>
    </submittedName>
</protein>
<dbReference type="AlphaFoldDB" id="A0A934J3F6"/>
<gene>
    <name evidence="2" type="ORF">JFN88_05535</name>
</gene>
<comment type="caution">
    <text evidence="2">The sequence shown here is derived from an EMBL/GenBank/DDBJ whole genome shotgun (WGS) entry which is preliminary data.</text>
</comment>
<organism evidence="2 3">
    <name type="scientific">Paenibacillus roseus</name>
    <dbReference type="NCBI Taxonomy" id="2798579"/>
    <lineage>
        <taxon>Bacteria</taxon>
        <taxon>Bacillati</taxon>
        <taxon>Bacillota</taxon>
        <taxon>Bacilli</taxon>
        <taxon>Bacillales</taxon>
        <taxon>Paenibacillaceae</taxon>
        <taxon>Paenibacillus</taxon>
    </lineage>
</organism>